<keyword evidence="3" id="KW-0203">Cytokinin biosynthesis</keyword>
<comment type="caution">
    <text evidence="4">The sequence shown here is derived from an EMBL/GenBank/DDBJ whole genome shotgun (WGS) entry which is preliminary data.</text>
</comment>
<evidence type="ECO:0000256" key="2">
    <source>
        <dbReference type="ARBA" id="ARBA00006763"/>
    </source>
</evidence>
<sequence length="187" mass="20215">MTGQTATICIYCGSRAGRRPGHVKVARAVGESLGRAGFGVVYGAGDLGLMGETARSARNAGARVTGFIPRHLFELEVCKNDIDALIVTETMHERKKLMFGNSDAVLALPGGPGTLDELIEVLTWRHLGLHEKPVVLLNPEDYWGPLLALFDHMIDEGFVGAPFRDYLTVVDTVDAAVSALRDALSRR</sequence>
<evidence type="ECO:0000313" key="4">
    <source>
        <dbReference type="EMBL" id="MBK0397812.1"/>
    </source>
</evidence>
<dbReference type="GO" id="GO:0009691">
    <property type="term" value="P:cytokinin biosynthetic process"/>
    <property type="evidence" value="ECO:0007669"/>
    <property type="project" value="UniProtKB-UniRule"/>
</dbReference>
<name>A0A8J7SCC9_9RHOB</name>
<reference evidence="4" key="1">
    <citation type="submission" date="2020-12" db="EMBL/GenBank/DDBJ databases">
        <title>Bacterial taxonomy.</title>
        <authorList>
            <person name="Pan X."/>
        </authorList>
    </citation>
    <scope>NUCLEOTIDE SEQUENCE</scope>
    <source>
        <strain evidence="4">M0105</strain>
    </source>
</reference>
<organism evidence="4 5">
    <name type="scientific">Thermohalobaculum xanthum</name>
    <dbReference type="NCBI Taxonomy" id="2753746"/>
    <lineage>
        <taxon>Bacteria</taxon>
        <taxon>Pseudomonadati</taxon>
        <taxon>Pseudomonadota</taxon>
        <taxon>Alphaproteobacteria</taxon>
        <taxon>Rhodobacterales</taxon>
        <taxon>Paracoccaceae</taxon>
        <taxon>Thermohalobaculum</taxon>
    </lineage>
</organism>
<dbReference type="Gene3D" id="3.40.50.450">
    <property type="match status" value="1"/>
</dbReference>
<comment type="catalytic activity">
    <reaction evidence="1">
        <text>AMP + H2O = D-ribose 5-phosphate + adenine</text>
        <dbReference type="Rhea" id="RHEA:20129"/>
        <dbReference type="ChEBI" id="CHEBI:15377"/>
        <dbReference type="ChEBI" id="CHEBI:16708"/>
        <dbReference type="ChEBI" id="CHEBI:78346"/>
        <dbReference type="ChEBI" id="CHEBI:456215"/>
        <dbReference type="EC" id="3.2.2.4"/>
    </reaction>
</comment>
<keyword evidence="3" id="KW-0378">Hydrolase</keyword>
<proteinExistence type="inferred from homology"/>
<evidence type="ECO:0000256" key="1">
    <source>
        <dbReference type="ARBA" id="ARBA00000274"/>
    </source>
</evidence>
<gene>
    <name evidence="4" type="ORF">H0I76_01300</name>
</gene>
<dbReference type="RefSeq" id="WP_200606005.1">
    <property type="nucleotide sequence ID" value="NZ_JAEHHL010000001.1"/>
</dbReference>
<dbReference type="EMBL" id="JAEHHL010000001">
    <property type="protein sequence ID" value="MBK0397812.1"/>
    <property type="molecule type" value="Genomic_DNA"/>
</dbReference>
<evidence type="ECO:0000256" key="3">
    <source>
        <dbReference type="RuleBase" id="RU363015"/>
    </source>
</evidence>
<dbReference type="SUPFAM" id="SSF102405">
    <property type="entry name" value="MCP/YpsA-like"/>
    <property type="match status" value="1"/>
</dbReference>
<dbReference type="GO" id="GO:0008714">
    <property type="term" value="F:AMP nucleosidase activity"/>
    <property type="evidence" value="ECO:0007669"/>
    <property type="project" value="UniProtKB-EC"/>
</dbReference>
<dbReference type="GO" id="GO:0005829">
    <property type="term" value="C:cytosol"/>
    <property type="evidence" value="ECO:0007669"/>
    <property type="project" value="TreeGrafter"/>
</dbReference>
<dbReference type="InterPro" id="IPR031100">
    <property type="entry name" value="LOG_fam"/>
</dbReference>
<dbReference type="InterPro" id="IPR005269">
    <property type="entry name" value="LOG"/>
</dbReference>
<accession>A0A8J7SCC9</accession>
<comment type="similarity">
    <text evidence="2 3">Belongs to the LOG family.</text>
</comment>
<dbReference type="Pfam" id="PF03641">
    <property type="entry name" value="Lysine_decarbox"/>
    <property type="match status" value="1"/>
</dbReference>
<protein>
    <recommendedName>
        <fullName evidence="3">Cytokinin riboside 5'-monophosphate phosphoribohydrolase</fullName>
        <ecNumber evidence="3">3.2.2.n1</ecNumber>
    </recommendedName>
</protein>
<dbReference type="NCBIfam" id="TIGR00730">
    <property type="entry name" value="Rossman fold protein, TIGR00730 family"/>
    <property type="match status" value="1"/>
</dbReference>
<dbReference type="EC" id="3.2.2.n1" evidence="3"/>
<dbReference type="PANTHER" id="PTHR31223:SF70">
    <property type="entry name" value="LOG FAMILY PROTEIN YJL055W"/>
    <property type="match status" value="1"/>
</dbReference>
<dbReference type="Proteomes" id="UP000655420">
    <property type="component" value="Unassembled WGS sequence"/>
</dbReference>
<dbReference type="PANTHER" id="PTHR31223">
    <property type="entry name" value="LOG FAMILY PROTEIN YJL055W"/>
    <property type="match status" value="1"/>
</dbReference>
<dbReference type="AlphaFoldDB" id="A0A8J7SCC9"/>
<keyword evidence="5" id="KW-1185">Reference proteome</keyword>
<evidence type="ECO:0000313" key="5">
    <source>
        <dbReference type="Proteomes" id="UP000655420"/>
    </source>
</evidence>